<dbReference type="PROSITE" id="PS00175">
    <property type="entry name" value="PG_MUTASE"/>
    <property type="match status" value="1"/>
</dbReference>
<dbReference type="Gene3D" id="3.40.50.620">
    <property type="entry name" value="HUPs"/>
    <property type="match status" value="1"/>
</dbReference>
<evidence type="ECO:0000256" key="3">
    <source>
        <dbReference type="ARBA" id="ARBA00022840"/>
    </source>
</evidence>
<dbReference type="Proteomes" id="UP000034690">
    <property type="component" value="Unassembled WGS sequence"/>
</dbReference>
<feature type="active site" description="Proton donor/acceptor" evidence="7">
    <location>
        <position position="103"/>
    </location>
</feature>
<feature type="active site" description="Tele-phosphohistidine intermediate" evidence="7">
    <location>
        <position position="28"/>
    </location>
</feature>
<dbReference type="InterPro" id="IPR029033">
    <property type="entry name" value="His_PPase_superfam"/>
</dbReference>
<dbReference type="EMBL" id="LBWQ01000033">
    <property type="protein sequence ID" value="KKR11636.1"/>
    <property type="molecule type" value="Genomic_DNA"/>
</dbReference>
<dbReference type="Gene3D" id="1.10.730.10">
    <property type="entry name" value="Isoleucyl-tRNA Synthetase, Domain 1"/>
    <property type="match status" value="1"/>
</dbReference>
<dbReference type="Pfam" id="PF19302">
    <property type="entry name" value="DUF5915"/>
    <property type="match status" value="1"/>
</dbReference>
<evidence type="ECO:0000259" key="9">
    <source>
        <dbReference type="Pfam" id="PF00133"/>
    </source>
</evidence>
<dbReference type="CDD" id="cd07067">
    <property type="entry name" value="HP_PGM_like"/>
    <property type="match status" value="1"/>
</dbReference>
<keyword evidence="3" id="KW-0067">ATP-binding</keyword>
<dbReference type="SUPFAM" id="SSF53254">
    <property type="entry name" value="Phosphoglycerate mutase-like"/>
    <property type="match status" value="1"/>
</dbReference>
<comment type="catalytic activity">
    <reaction evidence="6">
        <text>tRNA(Ile) + L-isoleucine + ATP = L-isoleucyl-tRNA(Ile) + AMP + diphosphate</text>
        <dbReference type="Rhea" id="RHEA:11060"/>
        <dbReference type="Rhea" id="RHEA-COMP:9666"/>
        <dbReference type="Rhea" id="RHEA-COMP:9695"/>
        <dbReference type="ChEBI" id="CHEBI:30616"/>
        <dbReference type="ChEBI" id="CHEBI:33019"/>
        <dbReference type="ChEBI" id="CHEBI:58045"/>
        <dbReference type="ChEBI" id="CHEBI:78442"/>
        <dbReference type="ChEBI" id="CHEBI:78528"/>
        <dbReference type="ChEBI" id="CHEBI:456215"/>
        <dbReference type="EC" id="6.1.1.5"/>
    </reaction>
</comment>
<comment type="caution">
    <text evidence="11">The sequence shown here is derived from an EMBL/GenBank/DDBJ whole genome shotgun (WGS) entry which is preliminary data.</text>
</comment>
<evidence type="ECO:0000256" key="1">
    <source>
        <dbReference type="ARBA" id="ARBA00022598"/>
    </source>
</evidence>
<dbReference type="InterPro" id="IPR009080">
    <property type="entry name" value="tRNAsynth_Ia_anticodon-bd"/>
</dbReference>
<evidence type="ECO:0000313" key="11">
    <source>
        <dbReference type="EMBL" id="KKR11636.1"/>
    </source>
</evidence>
<keyword evidence="1 11" id="KW-0436">Ligase</keyword>
<reference evidence="11 12" key="1">
    <citation type="journal article" date="2015" name="Nature">
        <title>rRNA introns, odd ribosomes, and small enigmatic genomes across a large radiation of phyla.</title>
        <authorList>
            <person name="Brown C.T."/>
            <person name="Hug L.A."/>
            <person name="Thomas B.C."/>
            <person name="Sharon I."/>
            <person name="Castelle C.J."/>
            <person name="Singh A."/>
            <person name="Wilkins M.J."/>
            <person name="Williams K.H."/>
            <person name="Banfield J.F."/>
        </authorList>
    </citation>
    <scope>NUCLEOTIDE SEQUENCE [LARGE SCALE GENOMIC DNA]</scope>
</reference>
<feature type="binding site" evidence="8">
    <location>
        <begin position="27"/>
        <end position="34"/>
    </location>
    <ligand>
        <name>substrate</name>
    </ligand>
</feature>
<name>A0A0G0NFR6_9BACT</name>
<dbReference type="GO" id="GO:0004822">
    <property type="term" value="F:isoleucine-tRNA ligase activity"/>
    <property type="evidence" value="ECO:0007669"/>
    <property type="project" value="UniProtKB-EC"/>
</dbReference>
<dbReference type="InterPro" id="IPR002300">
    <property type="entry name" value="aa-tRNA-synth_Ia"/>
</dbReference>
<accession>A0A0G0NFR6</accession>
<evidence type="ECO:0000256" key="4">
    <source>
        <dbReference type="ARBA" id="ARBA00022917"/>
    </source>
</evidence>
<dbReference type="Pfam" id="PF00133">
    <property type="entry name" value="tRNA-synt_1"/>
    <property type="match status" value="1"/>
</dbReference>
<dbReference type="InterPro" id="IPR013155">
    <property type="entry name" value="M/V/L/I-tRNA-synth_anticd-bd"/>
</dbReference>
<evidence type="ECO:0000256" key="8">
    <source>
        <dbReference type="PIRSR" id="PIRSR613078-2"/>
    </source>
</evidence>
<feature type="domain" description="Methionyl/Valyl/Leucyl/Isoleucyl-tRNA synthetase anticodon-binding" evidence="10">
    <location>
        <begin position="407"/>
        <end position="550"/>
    </location>
</feature>
<sequence>QEKKVFGSLAELQQAGQSVKNNYWVMRHGQAVSNLDNRISFKNENKDGLTTEGKNQVMATAKKLQTEKIDLVISSPFRRAKETAEILAQELGVPIELADGLREINVGVLDGQSWTAYEKELPTIKDKIEKAPDGGETVMAMKARVMAVLFDLEDKYLGKNILIVSHGLPLRAMVFSSAGIDNRTLEKVGWKETGMNNAEVRPLNFKSYPHNANFDLDYHRPYIDEVKMSCACGGDMKRVLDVFDCWFESGSMPYGQNHFLGQAQPEFNPETGLGFPADFIAEGQDQTRGWFYTLIVLGVGLFGKSPFKNVVVNGMVQAEDGQKMSKHLKNYSDPQELFDKYGADAVRLYMLSSPVVHAEDLNFSEKGVGEISRKIIARLLNVVSFLELYGNVTGGEISLPSSHHVLDRWIISRLNELIAKVESELELYKLDRVIWALDGFIDDLSNWYLRRSRDRFRSEETLVREEANNTLLFVLIETAKVLAPFAPFVAEDIYLRLTKNQSAESVHLTTWPTKKDFDQDLTEKMSEVRKIVTLGLELRMSAGIKVRQPLASLTLRENLFASQEDLLDLIKDELNIKEIICDSTLAEPLQLETTISSDLQAEGLVRELIRLIQDWRKQKKLVAGDKINVKMSVDNPIKVLVEKYLNEIKQSAGLLDIDFSTLTSEQSLIGEIADTPIYLEIFSNE</sequence>
<dbReference type="Pfam" id="PF08264">
    <property type="entry name" value="Anticodon_1"/>
    <property type="match status" value="1"/>
</dbReference>
<dbReference type="AlphaFoldDB" id="A0A0G0NFR6"/>
<feature type="non-terminal residue" evidence="11">
    <location>
        <position position="1"/>
    </location>
</feature>
<dbReference type="CDD" id="cd07961">
    <property type="entry name" value="Anticodon_Ia_Ile_ABEc"/>
    <property type="match status" value="1"/>
</dbReference>
<feature type="binding site" evidence="8">
    <location>
        <position position="79"/>
    </location>
    <ligand>
        <name>substrate</name>
    </ligand>
</feature>
<evidence type="ECO:0000256" key="2">
    <source>
        <dbReference type="ARBA" id="ARBA00022741"/>
    </source>
</evidence>
<evidence type="ECO:0000256" key="6">
    <source>
        <dbReference type="ARBA" id="ARBA00048359"/>
    </source>
</evidence>
<proteinExistence type="predicted"/>
<dbReference type="SMART" id="SM00855">
    <property type="entry name" value="PGAM"/>
    <property type="match status" value="1"/>
</dbReference>
<dbReference type="PATRIC" id="fig|1618551.3.peg.1102"/>
<dbReference type="InterPro" id="IPR023586">
    <property type="entry name" value="Ile-tRNA-ligase_type2"/>
</dbReference>
<dbReference type="InterPro" id="IPR033709">
    <property type="entry name" value="Anticodon_Ile_ABEc"/>
</dbReference>
<dbReference type="InterPro" id="IPR013078">
    <property type="entry name" value="His_Pase_superF_clade-1"/>
</dbReference>
<dbReference type="PANTHER" id="PTHR42780">
    <property type="entry name" value="SOLEUCYL-TRNA SYNTHETASE"/>
    <property type="match status" value="1"/>
</dbReference>
<dbReference type="PANTHER" id="PTHR42780:SF1">
    <property type="entry name" value="ISOLEUCINE--TRNA LIGASE, CYTOPLASMIC"/>
    <property type="match status" value="1"/>
</dbReference>
<evidence type="ECO:0000313" key="12">
    <source>
        <dbReference type="Proteomes" id="UP000034690"/>
    </source>
</evidence>
<evidence type="ECO:0000256" key="5">
    <source>
        <dbReference type="ARBA" id="ARBA00023146"/>
    </source>
</evidence>
<keyword evidence="5" id="KW-0030">Aminoacyl-tRNA synthetase</keyword>
<evidence type="ECO:0000259" key="10">
    <source>
        <dbReference type="Pfam" id="PF08264"/>
    </source>
</evidence>
<keyword evidence="2" id="KW-0547">Nucleotide-binding</keyword>
<gene>
    <name evidence="11" type="ORF">UT40_C0033G0001</name>
</gene>
<dbReference type="GO" id="GO:0000049">
    <property type="term" value="F:tRNA binding"/>
    <property type="evidence" value="ECO:0007669"/>
    <property type="project" value="InterPro"/>
</dbReference>
<organism evidence="11 12">
    <name type="scientific">Candidatus Woesebacteria bacterium GW2011_GWA1_39_21b</name>
    <dbReference type="NCBI Taxonomy" id="1618551"/>
    <lineage>
        <taxon>Bacteria</taxon>
        <taxon>Candidatus Woeseibacteriota</taxon>
    </lineage>
</organism>
<dbReference type="Pfam" id="PF00300">
    <property type="entry name" value="His_Phos_1"/>
    <property type="match status" value="1"/>
</dbReference>
<feature type="domain" description="Aminoacyl-tRNA synthetase class Ia" evidence="9">
    <location>
        <begin position="233"/>
        <end position="361"/>
    </location>
</feature>
<keyword evidence="4" id="KW-0648">Protein biosynthesis</keyword>
<dbReference type="InterPro" id="IPR001345">
    <property type="entry name" value="PG/BPGM_mutase_AS"/>
</dbReference>
<dbReference type="GO" id="GO:0005524">
    <property type="term" value="F:ATP binding"/>
    <property type="evidence" value="ECO:0007669"/>
    <property type="project" value="UniProtKB-KW"/>
</dbReference>
<dbReference type="InterPro" id="IPR014729">
    <property type="entry name" value="Rossmann-like_a/b/a_fold"/>
</dbReference>
<dbReference type="GO" id="GO:0006428">
    <property type="term" value="P:isoleucyl-tRNA aminoacylation"/>
    <property type="evidence" value="ECO:0007669"/>
    <property type="project" value="TreeGrafter"/>
</dbReference>
<protein>
    <submittedName>
        <fullName evidence="11">Isoleucine-tRNA ligase</fullName>
    </submittedName>
</protein>
<evidence type="ECO:0000256" key="7">
    <source>
        <dbReference type="PIRSR" id="PIRSR613078-1"/>
    </source>
</evidence>
<dbReference type="SUPFAM" id="SSF52374">
    <property type="entry name" value="Nucleotidylyl transferase"/>
    <property type="match status" value="1"/>
</dbReference>
<dbReference type="SUPFAM" id="SSF47323">
    <property type="entry name" value="Anticodon-binding domain of a subclass of class I aminoacyl-tRNA synthetases"/>
    <property type="match status" value="1"/>
</dbReference>
<dbReference type="Gene3D" id="3.40.50.1240">
    <property type="entry name" value="Phosphoglycerate mutase-like"/>
    <property type="match status" value="1"/>
</dbReference>